<evidence type="ECO:0000313" key="2">
    <source>
        <dbReference type="Proteomes" id="UP000515369"/>
    </source>
</evidence>
<proteinExistence type="predicted"/>
<gene>
    <name evidence="1" type="ORF">H3H32_15285</name>
</gene>
<organism evidence="1 2">
    <name type="scientific">Spirosoma foliorum</name>
    <dbReference type="NCBI Taxonomy" id="2710596"/>
    <lineage>
        <taxon>Bacteria</taxon>
        <taxon>Pseudomonadati</taxon>
        <taxon>Bacteroidota</taxon>
        <taxon>Cytophagia</taxon>
        <taxon>Cytophagales</taxon>
        <taxon>Cytophagaceae</taxon>
        <taxon>Spirosoma</taxon>
    </lineage>
</organism>
<name>A0A7G5H4V7_9BACT</name>
<dbReference type="Proteomes" id="UP000515369">
    <property type="component" value="Chromosome"/>
</dbReference>
<dbReference type="InterPro" id="IPR025591">
    <property type="entry name" value="RloB"/>
</dbReference>
<keyword evidence="2" id="KW-1185">Reference proteome</keyword>
<dbReference type="Pfam" id="PF13707">
    <property type="entry name" value="RloB"/>
    <property type="match status" value="1"/>
</dbReference>
<accession>A0A7G5H4V7</accession>
<dbReference type="AlphaFoldDB" id="A0A7G5H4V7"/>
<dbReference type="RefSeq" id="WP_182463521.1">
    <property type="nucleotide sequence ID" value="NZ_CP059732.1"/>
</dbReference>
<dbReference type="EMBL" id="CP059732">
    <property type="protein sequence ID" value="QMW06149.1"/>
    <property type="molecule type" value="Genomic_DNA"/>
</dbReference>
<protein>
    <submittedName>
        <fullName evidence="1">RloB domain-containing protein</fullName>
    </submittedName>
</protein>
<evidence type="ECO:0000313" key="1">
    <source>
        <dbReference type="EMBL" id="QMW06149.1"/>
    </source>
</evidence>
<reference evidence="1 2" key="1">
    <citation type="submission" date="2020-07" db="EMBL/GenBank/DDBJ databases">
        <title>Spirosoma foliorum sp. nov., isolated from the leaves on the Nejang mountain Korea, Republic of.</title>
        <authorList>
            <person name="Ho H."/>
            <person name="Lee Y.-J."/>
            <person name="Nurcahyanto D.-A."/>
            <person name="Kim S.-G."/>
        </authorList>
    </citation>
    <scope>NUCLEOTIDE SEQUENCE [LARGE SCALE GENOMIC DNA]</scope>
    <source>
        <strain evidence="1 2">PL0136</strain>
    </source>
</reference>
<sequence>MARKAIKVDSKRFARQETSRKQDIQAKRKYYLIVCEGTETEPNYFNGLKKSLRPGMIEMVDLHAEGTGHDPLTVVNDALEIRKRQEEFSGRVFDEVWAVFDRDDFPAQRFNNAISKGRDVGVHCAWTNEAFELWFLLHFQFVQHGMSRGQYKAKLEKELAQKMGLPFAYNKNSREMYDLLIKHGNQEQAILWAERLEAVFAGQTDYSNHNPCTKVHTLIAKLLYPGKKEDESMNDYLQQRRENVRKRA</sequence>
<dbReference type="KEGG" id="sfol:H3H32_15285"/>